<organism evidence="1 2">
    <name type="scientific">Phytomonospora endophytica</name>
    <dbReference type="NCBI Taxonomy" id="714109"/>
    <lineage>
        <taxon>Bacteria</taxon>
        <taxon>Bacillati</taxon>
        <taxon>Actinomycetota</taxon>
        <taxon>Actinomycetes</taxon>
        <taxon>Micromonosporales</taxon>
        <taxon>Micromonosporaceae</taxon>
        <taxon>Phytomonospora</taxon>
    </lineage>
</organism>
<proteinExistence type="predicted"/>
<dbReference type="Proteomes" id="UP000548476">
    <property type="component" value="Unassembled WGS sequence"/>
</dbReference>
<dbReference type="AlphaFoldDB" id="A0A841FMW2"/>
<name>A0A841FMW2_9ACTN</name>
<accession>A0A841FMW2</accession>
<evidence type="ECO:0000313" key="2">
    <source>
        <dbReference type="Proteomes" id="UP000548476"/>
    </source>
</evidence>
<keyword evidence="2" id="KW-1185">Reference proteome</keyword>
<gene>
    <name evidence="1" type="ORF">HNR73_002995</name>
</gene>
<sequence length="38" mass="4064">MRSGTYLHRCVRECAACGMPWPCPAEIGAIVAAIGRES</sequence>
<evidence type="ECO:0000313" key="1">
    <source>
        <dbReference type="EMBL" id="MBB6035138.1"/>
    </source>
</evidence>
<comment type="caution">
    <text evidence="1">The sequence shown here is derived from an EMBL/GenBank/DDBJ whole genome shotgun (WGS) entry which is preliminary data.</text>
</comment>
<dbReference type="EMBL" id="JACHGT010000006">
    <property type="protein sequence ID" value="MBB6035138.1"/>
    <property type="molecule type" value="Genomic_DNA"/>
</dbReference>
<protein>
    <submittedName>
        <fullName evidence="1">Uncharacterized protein</fullName>
    </submittedName>
</protein>
<reference evidence="1 2" key="1">
    <citation type="submission" date="2020-08" db="EMBL/GenBank/DDBJ databases">
        <title>Genomic Encyclopedia of Type Strains, Phase IV (KMG-IV): sequencing the most valuable type-strain genomes for metagenomic binning, comparative biology and taxonomic classification.</title>
        <authorList>
            <person name="Goeker M."/>
        </authorList>
    </citation>
    <scope>NUCLEOTIDE SEQUENCE [LARGE SCALE GENOMIC DNA]</scope>
    <source>
        <strain evidence="1 2">YIM 65646</strain>
    </source>
</reference>